<dbReference type="InterPro" id="IPR003594">
    <property type="entry name" value="HATPase_dom"/>
</dbReference>
<keyword evidence="4" id="KW-0808">Transferase</keyword>
<dbReference type="Gene3D" id="1.10.287.130">
    <property type="match status" value="1"/>
</dbReference>
<feature type="transmembrane region" description="Helical" evidence="10">
    <location>
        <begin position="7"/>
        <end position="29"/>
    </location>
</feature>
<keyword evidence="13" id="KW-1185">Reference proteome</keyword>
<dbReference type="FunFam" id="1.10.287.130:FF:000040">
    <property type="entry name" value="PAS domain-containing sensor histidine kinase"/>
    <property type="match status" value="1"/>
</dbReference>
<dbReference type="SMART" id="SM00388">
    <property type="entry name" value="HisKA"/>
    <property type="match status" value="1"/>
</dbReference>
<keyword evidence="3" id="KW-0597">Phosphoprotein</keyword>
<evidence type="ECO:0000259" key="11">
    <source>
        <dbReference type="PROSITE" id="PS50109"/>
    </source>
</evidence>
<dbReference type="GO" id="GO:0005524">
    <property type="term" value="F:ATP binding"/>
    <property type="evidence" value="ECO:0007669"/>
    <property type="project" value="UniProtKB-KW"/>
</dbReference>
<dbReference type="SUPFAM" id="SSF55874">
    <property type="entry name" value="ATPase domain of HSP90 chaperone/DNA topoisomerase II/histidine kinase"/>
    <property type="match status" value="1"/>
</dbReference>
<evidence type="ECO:0000256" key="8">
    <source>
        <dbReference type="ARBA" id="ARBA00022969"/>
    </source>
</evidence>
<dbReference type="RefSeq" id="WP_095369717.1">
    <property type="nucleotide sequence ID" value="NZ_CP022983.1"/>
</dbReference>
<dbReference type="GO" id="GO:0000155">
    <property type="term" value="F:phosphorelay sensor kinase activity"/>
    <property type="evidence" value="ECO:0007669"/>
    <property type="project" value="InterPro"/>
</dbReference>
<evidence type="ECO:0000256" key="6">
    <source>
        <dbReference type="ARBA" id="ARBA00022777"/>
    </source>
</evidence>
<dbReference type="EMBL" id="CP022983">
    <property type="protein sequence ID" value="ASV66142.1"/>
    <property type="molecule type" value="Genomic_DNA"/>
</dbReference>
<dbReference type="OrthoDB" id="9815750at2"/>
<dbReference type="Proteomes" id="UP000215137">
    <property type="component" value="Chromosome"/>
</dbReference>
<evidence type="ECO:0000313" key="12">
    <source>
        <dbReference type="EMBL" id="ASV66142.1"/>
    </source>
</evidence>
<keyword evidence="6" id="KW-0418">Kinase</keyword>
<evidence type="ECO:0000256" key="10">
    <source>
        <dbReference type="SAM" id="Phobius"/>
    </source>
</evidence>
<evidence type="ECO:0000256" key="3">
    <source>
        <dbReference type="ARBA" id="ARBA00022553"/>
    </source>
</evidence>
<evidence type="ECO:0000256" key="4">
    <source>
        <dbReference type="ARBA" id="ARBA00022679"/>
    </source>
</evidence>
<feature type="domain" description="Histidine kinase" evidence="11">
    <location>
        <begin position="287"/>
        <end position="493"/>
    </location>
</feature>
<evidence type="ECO:0000256" key="1">
    <source>
        <dbReference type="ARBA" id="ARBA00000085"/>
    </source>
</evidence>
<dbReference type="Pfam" id="PF00512">
    <property type="entry name" value="HisKA"/>
    <property type="match status" value="1"/>
</dbReference>
<dbReference type="CDD" id="cd18773">
    <property type="entry name" value="PDC1_HK_sensor"/>
    <property type="match status" value="1"/>
</dbReference>
<sequence>MKRKNNYFLYVIIVIMPSILGMLTIYHYVTDRDETERLNDAKWIATIHQKNWDQFISETVTTLDILALSIDAQNDMETVREVVRSTQLTDMRYGSMFLLDATGTFETGTSELLKDHDFNNDPYIQEIMRTNDLIISEEVETLTPEQQVIGIANPILDVNFQLERIVGAHLRVDYMQNIMRMLTPDASISITNSSGKQIMNMNGGIGKNDQVYTLPIDRLPWNIEVSVSDVASGNLLKRTAIFFFPLFILLHIFFFFIKYFMLKKHAKNAEKENEIQKLELVGNLAASTAHEIRNPLTGVKGLIQLLSEKHKQEEDQYYFSIINNEISRINEIVSEFLILGKPTIEKKEHIYVQDIIRELEPLIKSEANLANIHYEDSLPEEPVGIYCNKDQMKQVFLNIAKNALESMSSNGYLSISLTTSAHHCYLTIKDTGVGIPKKEMDRIFEPFYTSKDYGTGLGLVVCKRIVEANKGEITIESSASNGTVVTIILPLDSHSFDS</sequence>
<dbReference type="KEGG" id="bko:CKF48_01635"/>
<keyword evidence="10" id="KW-0472">Membrane</keyword>
<name>A0A248TDD3_9BACI</name>
<dbReference type="PANTHER" id="PTHR43065:SF10">
    <property type="entry name" value="PEROXIDE STRESS-ACTIVATED HISTIDINE KINASE MAK3"/>
    <property type="match status" value="1"/>
</dbReference>
<dbReference type="CDD" id="cd00075">
    <property type="entry name" value="HATPase"/>
    <property type="match status" value="1"/>
</dbReference>
<dbReference type="PROSITE" id="PS50109">
    <property type="entry name" value="HIS_KIN"/>
    <property type="match status" value="1"/>
</dbReference>
<keyword evidence="9" id="KW-0902">Two-component regulatory system</keyword>
<dbReference type="SUPFAM" id="SSF47384">
    <property type="entry name" value="Homodimeric domain of signal transducing histidine kinase"/>
    <property type="match status" value="1"/>
</dbReference>
<dbReference type="Pfam" id="PF02518">
    <property type="entry name" value="HATPase_c"/>
    <property type="match status" value="1"/>
</dbReference>
<dbReference type="InterPro" id="IPR003661">
    <property type="entry name" value="HisK_dim/P_dom"/>
</dbReference>
<dbReference type="InterPro" id="IPR036097">
    <property type="entry name" value="HisK_dim/P_sf"/>
</dbReference>
<protein>
    <recommendedName>
        <fullName evidence="2">histidine kinase</fullName>
        <ecNumber evidence="2">2.7.13.3</ecNumber>
    </recommendedName>
</protein>
<evidence type="ECO:0000256" key="9">
    <source>
        <dbReference type="ARBA" id="ARBA00023012"/>
    </source>
</evidence>
<dbReference type="PANTHER" id="PTHR43065">
    <property type="entry name" value="SENSOR HISTIDINE KINASE"/>
    <property type="match status" value="1"/>
</dbReference>
<evidence type="ECO:0000256" key="7">
    <source>
        <dbReference type="ARBA" id="ARBA00022840"/>
    </source>
</evidence>
<gene>
    <name evidence="12" type="ORF">CKF48_01635</name>
</gene>
<dbReference type="SMART" id="SM00387">
    <property type="entry name" value="HATPase_c"/>
    <property type="match status" value="1"/>
</dbReference>
<keyword evidence="5" id="KW-0547">Nucleotide-binding</keyword>
<feature type="transmembrane region" description="Helical" evidence="10">
    <location>
        <begin position="240"/>
        <end position="261"/>
    </location>
</feature>
<reference evidence="12 13" key="1">
    <citation type="submission" date="2017-08" db="EMBL/GenBank/DDBJ databases">
        <title>Complete Genome Sequence of Bacillus kochii Oregon-R-modENCODE STRAIN BDGP4, isolated from Drosophila melanogaster gut.</title>
        <authorList>
            <person name="Wan K.H."/>
            <person name="Yu C."/>
            <person name="Park S."/>
            <person name="Hammonds A.S."/>
            <person name="Booth B.W."/>
            <person name="Celniker S.E."/>
        </authorList>
    </citation>
    <scope>NUCLEOTIDE SEQUENCE [LARGE SCALE GENOMIC DNA]</scope>
    <source>
        <strain evidence="12 13">BDGP4</strain>
    </source>
</reference>
<dbReference type="InterPro" id="IPR004358">
    <property type="entry name" value="Sig_transdc_His_kin-like_C"/>
</dbReference>
<dbReference type="InterPro" id="IPR005467">
    <property type="entry name" value="His_kinase_dom"/>
</dbReference>
<dbReference type="Gene3D" id="3.30.450.20">
    <property type="entry name" value="PAS domain"/>
    <property type="match status" value="2"/>
</dbReference>
<proteinExistence type="predicted"/>
<keyword evidence="10" id="KW-1133">Transmembrane helix</keyword>
<comment type="catalytic activity">
    <reaction evidence="1">
        <text>ATP + protein L-histidine = ADP + protein N-phospho-L-histidine.</text>
        <dbReference type="EC" id="2.7.13.3"/>
    </reaction>
</comment>
<organism evidence="12 13">
    <name type="scientific">Cytobacillus kochii</name>
    <dbReference type="NCBI Taxonomy" id="859143"/>
    <lineage>
        <taxon>Bacteria</taxon>
        <taxon>Bacillati</taxon>
        <taxon>Bacillota</taxon>
        <taxon>Bacilli</taxon>
        <taxon>Bacillales</taxon>
        <taxon>Bacillaceae</taxon>
        <taxon>Cytobacillus</taxon>
    </lineage>
</organism>
<dbReference type="Gene3D" id="3.30.565.10">
    <property type="entry name" value="Histidine kinase-like ATPase, C-terminal domain"/>
    <property type="match status" value="1"/>
</dbReference>
<keyword evidence="8" id="KW-0749">Sporulation</keyword>
<dbReference type="CDD" id="cd00082">
    <property type="entry name" value="HisKA"/>
    <property type="match status" value="1"/>
</dbReference>
<dbReference type="PRINTS" id="PR00344">
    <property type="entry name" value="BCTRLSENSOR"/>
</dbReference>
<evidence type="ECO:0000313" key="13">
    <source>
        <dbReference type="Proteomes" id="UP000215137"/>
    </source>
</evidence>
<dbReference type="EC" id="2.7.13.3" evidence="2"/>
<evidence type="ECO:0000256" key="5">
    <source>
        <dbReference type="ARBA" id="ARBA00022741"/>
    </source>
</evidence>
<evidence type="ECO:0000256" key="2">
    <source>
        <dbReference type="ARBA" id="ARBA00012438"/>
    </source>
</evidence>
<dbReference type="AlphaFoldDB" id="A0A248TDD3"/>
<dbReference type="InterPro" id="IPR036890">
    <property type="entry name" value="HATPase_C_sf"/>
</dbReference>
<keyword evidence="7" id="KW-0067">ATP-binding</keyword>
<keyword evidence="10" id="KW-0812">Transmembrane</keyword>
<dbReference type="GO" id="GO:0030435">
    <property type="term" value="P:sporulation resulting in formation of a cellular spore"/>
    <property type="evidence" value="ECO:0007669"/>
    <property type="project" value="UniProtKB-KW"/>
</dbReference>
<accession>A0A248TDD3</accession>